<evidence type="ECO:0000256" key="4">
    <source>
        <dbReference type="ARBA" id="ARBA00022741"/>
    </source>
</evidence>
<feature type="binding site" evidence="8">
    <location>
        <begin position="41"/>
        <end position="43"/>
    </location>
    <ligand>
        <name>GTP</name>
        <dbReference type="ChEBI" id="CHEBI:37565"/>
    </ligand>
</feature>
<keyword evidence="8" id="KW-0963">Cytoplasm</keyword>
<feature type="binding site" description="in other chain" evidence="8">
    <location>
        <position position="223"/>
    </location>
    <ligand>
        <name>IMP</name>
        <dbReference type="ChEBI" id="CHEBI:58053"/>
        <note>ligand shared between dimeric partners</note>
    </ligand>
</feature>
<feature type="binding site" description="in other chain" evidence="8">
    <location>
        <begin position="39"/>
        <end position="42"/>
    </location>
    <ligand>
        <name>IMP</name>
        <dbReference type="ChEBI" id="CHEBI:58053"/>
        <note>ligand shared between dimeric partners</note>
    </ligand>
</feature>
<dbReference type="Gene3D" id="1.10.300.10">
    <property type="entry name" value="Adenylosuccinate Synthetase, subunit A, domain 2"/>
    <property type="match status" value="1"/>
</dbReference>
<proteinExistence type="inferred from homology"/>
<dbReference type="PANTHER" id="PTHR11846">
    <property type="entry name" value="ADENYLOSUCCINATE SYNTHETASE"/>
    <property type="match status" value="1"/>
</dbReference>
<dbReference type="SUPFAM" id="SSF52540">
    <property type="entry name" value="P-loop containing nucleoside triphosphate hydrolases"/>
    <property type="match status" value="1"/>
</dbReference>
<dbReference type="PROSITE" id="PS00513">
    <property type="entry name" value="ADENYLOSUCCIN_SYN_2"/>
    <property type="match status" value="1"/>
</dbReference>
<feature type="binding site" evidence="8">
    <location>
        <begin position="13"/>
        <end position="19"/>
    </location>
    <ligand>
        <name>GTP</name>
        <dbReference type="ChEBI" id="CHEBI:37565"/>
    </ligand>
</feature>
<dbReference type="InterPro" id="IPR033128">
    <property type="entry name" value="Adenylosuccin_syn_Lys_AS"/>
</dbReference>
<feature type="active site" evidence="9">
    <location>
        <position position="139"/>
    </location>
</feature>
<evidence type="ECO:0000256" key="5">
    <source>
        <dbReference type="ARBA" id="ARBA00022755"/>
    </source>
</evidence>
<dbReference type="EMBL" id="CP097966">
    <property type="protein sequence ID" value="URQ63005.1"/>
    <property type="molecule type" value="Genomic_DNA"/>
</dbReference>
<keyword evidence="6 8" id="KW-0460">Magnesium</keyword>
<comment type="similarity">
    <text evidence="8 10">Belongs to the adenylosuccinate synthetase family.</text>
</comment>
<dbReference type="Proteomes" id="UP001056381">
    <property type="component" value="Chromosome"/>
</dbReference>
<evidence type="ECO:0000313" key="12">
    <source>
        <dbReference type="Proteomes" id="UP001056381"/>
    </source>
</evidence>
<dbReference type="InterPro" id="IPR042109">
    <property type="entry name" value="Adenylosuccinate_synth_dom1"/>
</dbReference>
<dbReference type="HAMAP" id="MF_00011">
    <property type="entry name" value="Adenylosucc_synth"/>
    <property type="match status" value="1"/>
</dbReference>
<dbReference type="InterPro" id="IPR018220">
    <property type="entry name" value="Adenylosuccin_syn_GTP-bd"/>
</dbReference>
<keyword evidence="5 8" id="KW-0658">Purine biosynthesis</keyword>
<dbReference type="PROSITE" id="PS01266">
    <property type="entry name" value="ADENYLOSUCCIN_SYN_1"/>
    <property type="match status" value="1"/>
</dbReference>
<dbReference type="EC" id="6.3.4.4" evidence="8 10"/>
<evidence type="ECO:0000256" key="1">
    <source>
        <dbReference type="ARBA" id="ARBA00011738"/>
    </source>
</evidence>
<feature type="binding site" evidence="8">
    <location>
        <begin position="330"/>
        <end position="332"/>
    </location>
    <ligand>
        <name>GTP</name>
        <dbReference type="ChEBI" id="CHEBI:37565"/>
    </ligand>
</feature>
<dbReference type="AlphaFoldDB" id="A0A9Q8X1V6"/>
<keyword evidence="12" id="KW-1185">Reference proteome</keyword>
<dbReference type="SMART" id="SM00788">
    <property type="entry name" value="Adenylsucc_synt"/>
    <property type="match status" value="1"/>
</dbReference>
<reference evidence="11" key="1">
    <citation type="submission" date="2022-05" db="EMBL/GenBank/DDBJ databases">
        <title>Single-amplified genomics reveal most streamlined microbe among free-living bacteria.</title>
        <authorList>
            <person name="Roda-Garcia J."/>
            <person name="Haro-Moreno J.M."/>
            <person name="Rodriguez-Valera F."/>
            <person name="Almagro-Moreno S."/>
            <person name="Lopez-Perez M."/>
        </authorList>
    </citation>
    <scope>NUCLEOTIDE SEQUENCE</scope>
    <source>
        <strain evidence="11">TMED112-D2-2</strain>
    </source>
</reference>
<comment type="catalytic activity">
    <reaction evidence="8 10">
        <text>IMP + L-aspartate + GTP = N(6)-(1,2-dicarboxyethyl)-AMP + GDP + phosphate + 2 H(+)</text>
        <dbReference type="Rhea" id="RHEA:15753"/>
        <dbReference type="ChEBI" id="CHEBI:15378"/>
        <dbReference type="ChEBI" id="CHEBI:29991"/>
        <dbReference type="ChEBI" id="CHEBI:37565"/>
        <dbReference type="ChEBI" id="CHEBI:43474"/>
        <dbReference type="ChEBI" id="CHEBI:57567"/>
        <dbReference type="ChEBI" id="CHEBI:58053"/>
        <dbReference type="ChEBI" id="CHEBI:58189"/>
        <dbReference type="EC" id="6.3.4.4"/>
    </reaction>
</comment>
<comment type="pathway">
    <text evidence="8 10">Purine metabolism; AMP biosynthesis via de novo pathway; AMP from IMP: step 1/2.</text>
</comment>
<feature type="binding site" evidence="8">
    <location>
        <position position="41"/>
    </location>
    <ligand>
        <name>Mg(2+)</name>
        <dbReference type="ChEBI" id="CHEBI:18420"/>
    </ligand>
</feature>
<dbReference type="GO" id="GO:0000287">
    <property type="term" value="F:magnesium ion binding"/>
    <property type="evidence" value="ECO:0007669"/>
    <property type="project" value="UniProtKB-UniRule"/>
</dbReference>
<accession>A0A9Q8X1V6</accession>
<feature type="binding site" evidence="8">
    <location>
        <position position="14"/>
    </location>
    <ligand>
        <name>Mg(2+)</name>
        <dbReference type="ChEBI" id="CHEBI:18420"/>
    </ligand>
</feature>
<dbReference type="Pfam" id="PF00709">
    <property type="entry name" value="Adenylsucc_synt"/>
    <property type="match status" value="1"/>
</dbReference>
<feature type="binding site" evidence="8">
    <location>
        <position position="304"/>
    </location>
    <ligand>
        <name>GTP</name>
        <dbReference type="ChEBI" id="CHEBI:37565"/>
    </ligand>
</feature>
<dbReference type="GO" id="GO:0046040">
    <property type="term" value="P:IMP metabolic process"/>
    <property type="evidence" value="ECO:0007669"/>
    <property type="project" value="TreeGrafter"/>
</dbReference>
<feature type="binding site" evidence="8">
    <location>
        <position position="142"/>
    </location>
    <ligand>
        <name>IMP</name>
        <dbReference type="ChEBI" id="CHEBI:58053"/>
        <note>ligand shared between dimeric partners</note>
    </ligand>
</feature>
<evidence type="ECO:0000256" key="8">
    <source>
        <dbReference type="HAMAP-Rule" id="MF_00011"/>
    </source>
</evidence>
<organism evidence="11 12">
    <name type="scientific">SAR86 cluster bacterium</name>
    <dbReference type="NCBI Taxonomy" id="2030880"/>
    <lineage>
        <taxon>Bacteria</taxon>
        <taxon>Pseudomonadati</taxon>
        <taxon>Pseudomonadota</taxon>
        <taxon>Gammaproteobacteria</taxon>
        <taxon>SAR86 cluster</taxon>
    </lineage>
</organism>
<keyword evidence="7 8" id="KW-0342">GTP-binding</keyword>
<dbReference type="NCBIfam" id="NF002223">
    <property type="entry name" value="PRK01117.1"/>
    <property type="match status" value="1"/>
</dbReference>
<dbReference type="FunFam" id="3.90.170.10:FF:000001">
    <property type="entry name" value="Adenylosuccinate synthetase"/>
    <property type="match status" value="1"/>
</dbReference>
<dbReference type="GO" id="GO:0005737">
    <property type="term" value="C:cytoplasm"/>
    <property type="evidence" value="ECO:0007669"/>
    <property type="project" value="UniProtKB-SubCell"/>
</dbReference>
<comment type="subcellular location">
    <subcellularLocation>
        <location evidence="8">Cytoplasm</location>
    </subcellularLocation>
</comment>
<dbReference type="GO" id="GO:0004019">
    <property type="term" value="F:adenylosuccinate synthase activity"/>
    <property type="evidence" value="ECO:0007669"/>
    <property type="project" value="UniProtKB-UniRule"/>
</dbReference>
<dbReference type="FunFam" id="1.10.300.10:FF:000001">
    <property type="entry name" value="Adenylosuccinate synthetase"/>
    <property type="match status" value="1"/>
</dbReference>
<dbReference type="InterPro" id="IPR042110">
    <property type="entry name" value="Adenylosuccinate_synth_dom2"/>
</dbReference>
<dbReference type="InterPro" id="IPR001114">
    <property type="entry name" value="Adenylosuccinate_synthetase"/>
</dbReference>
<evidence type="ECO:0000256" key="6">
    <source>
        <dbReference type="ARBA" id="ARBA00022842"/>
    </source>
</evidence>
<evidence type="ECO:0000256" key="10">
    <source>
        <dbReference type="RuleBase" id="RU000520"/>
    </source>
</evidence>
<dbReference type="InterPro" id="IPR042111">
    <property type="entry name" value="Adenylosuccinate_synth_dom3"/>
</dbReference>
<keyword evidence="4 8" id="KW-0547">Nucleotide-binding</keyword>
<dbReference type="PANTHER" id="PTHR11846:SF0">
    <property type="entry name" value="ADENYLOSUCCINATE SYNTHETASE"/>
    <property type="match status" value="1"/>
</dbReference>
<name>A0A9Q8X1V6_9GAMM</name>
<feature type="binding site" description="in other chain" evidence="8">
    <location>
        <position position="302"/>
    </location>
    <ligand>
        <name>IMP</name>
        <dbReference type="ChEBI" id="CHEBI:58053"/>
        <note>ligand shared between dimeric partners</note>
    </ligand>
</feature>
<comment type="subunit">
    <text evidence="1 8">Homodimer.</text>
</comment>
<evidence type="ECO:0000256" key="9">
    <source>
        <dbReference type="PROSITE-ProRule" id="PRU10134"/>
    </source>
</evidence>
<feature type="binding site" description="in other chain" evidence="8">
    <location>
        <position position="238"/>
    </location>
    <ligand>
        <name>IMP</name>
        <dbReference type="ChEBI" id="CHEBI:58053"/>
        <note>ligand shared between dimeric partners</note>
    </ligand>
</feature>
<keyword evidence="2 8" id="KW-0436">Ligase</keyword>
<comment type="function">
    <text evidence="8">Plays an important role in the de novo pathway of purine nucleotide biosynthesis. Catalyzes the first committed step in the biosynthesis of AMP from IMP.</text>
</comment>
<feature type="active site" description="Proton acceptor" evidence="8">
    <location>
        <position position="14"/>
    </location>
</feature>
<keyword evidence="3 8" id="KW-0479">Metal-binding</keyword>
<dbReference type="NCBIfam" id="TIGR00184">
    <property type="entry name" value="purA"/>
    <property type="match status" value="1"/>
</dbReference>
<feature type="binding site" evidence="8">
    <location>
        <begin position="298"/>
        <end position="304"/>
    </location>
    <ligand>
        <name>substrate</name>
    </ligand>
</feature>
<dbReference type="Gene3D" id="3.90.170.10">
    <property type="entry name" value="Adenylosuccinate Synthetase, subunit A, domain 3"/>
    <property type="match status" value="1"/>
</dbReference>
<gene>
    <name evidence="8" type="primary">purA</name>
    <name evidence="11" type="ORF">M9B40_04600</name>
</gene>
<dbReference type="InterPro" id="IPR027417">
    <property type="entry name" value="P-loop_NTPase"/>
</dbReference>
<feature type="binding site" description="in other chain" evidence="8">
    <location>
        <begin position="14"/>
        <end position="17"/>
    </location>
    <ligand>
        <name>IMP</name>
        <dbReference type="ChEBI" id="CHEBI:58053"/>
        <note>ligand shared between dimeric partners</note>
    </ligand>
</feature>
<feature type="active site" description="Proton donor" evidence="8">
    <location>
        <position position="42"/>
    </location>
</feature>
<dbReference type="Gene3D" id="3.40.440.10">
    <property type="entry name" value="Adenylosuccinate Synthetase, subunit A, domain 1"/>
    <property type="match status" value="1"/>
</dbReference>
<evidence type="ECO:0000256" key="3">
    <source>
        <dbReference type="ARBA" id="ARBA00022723"/>
    </source>
</evidence>
<dbReference type="CDD" id="cd03108">
    <property type="entry name" value="AdSS"/>
    <property type="match status" value="1"/>
</dbReference>
<evidence type="ECO:0000313" key="11">
    <source>
        <dbReference type="EMBL" id="URQ63005.1"/>
    </source>
</evidence>
<feature type="binding site" evidence="8">
    <location>
        <begin position="409"/>
        <end position="411"/>
    </location>
    <ligand>
        <name>GTP</name>
        <dbReference type="ChEBI" id="CHEBI:37565"/>
    </ligand>
</feature>
<sequence>MKNSLILVGTQWGDEGKGKIVDYFSEKFSAVCRFQGGHNAGHTIYNDEKKFVLHLIPSGIFYDHVSCFIGQGVILSLDSLLEEVETIESKGINLEGKLRISRYCSLLLPIHAKIDQLREDNKNKIGTTRRGIGPAYEDKTARRSIKAFDLEDDSLLEDKLKNLLDYYNFQIENIHRAEKFSYQEVFDNLKETYSKTSKFFGDVTDSLEEIYEKGNHILYEGAQGTLLDVDYGTYPYVTSSNTLATSVGVGSGFPKSIYADVLGVVKAYTTRVGEGPFPTELHDENGEKIAKIGNEFGATTGRPRRCGWLDLVALKYSAKLNNLTSLCVTKLDVLDSFSEIKVCDEYEIDNEVVQYKSRQLHKVKPKYKIFKGWEQSLGQCQNYSELPKEAREFLEFIEDYTKVKISLISNGPQRNDLIHR</sequence>
<feature type="binding site" description="in other chain" evidence="8">
    <location>
        <position position="128"/>
    </location>
    <ligand>
        <name>IMP</name>
        <dbReference type="ChEBI" id="CHEBI:58053"/>
        <note>ligand shared between dimeric partners</note>
    </ligand>
</feature>
<evidence type="ECO:0000256" key="7">
    <source>
        <dbReference type="ARBA" id="ARBA00023134"/>
    </source>
</evidence>
<comment type="cofactor">
    <cofactor evidence="8">
        <name>Mg(2+)</name>
        <dbReference type="ChEBI" id="CHEBI:18420"/>
    </cofactor>
    <text evidence="8">Binds 1 Mg(2+) ion per subunit.</text>
</comment>
<protein>
    <recommendedName>
        <fullName evidence="8 10">Adenylosuccinate synthetase</fullName>
        <shortName evidence="8">AMPSase</shortName>
        <shortName evidence="8">AdSS</shortName>
        <ecNumber evidence="8 10">6.3.4.4</ecNumber>
    </recommendedName>
    <alternativeName>
        <fullName evidence="8">IMP--aspartate ligase</fullName>
    </alternativeName>
</protein>
<dbReference type="GO" id="GO:0044208">
    <property type="term" value="P:'de novo' AMP biosynthetic process"/>
    <property type="evidence" value="ECO:0007669"/>
    <property type="project" value="UniProtKB-UniRule"/>
</dbReference>
<evidence type="ECO:0000256" key="2">
    <source>
        <dbReference type="ARBA" id="ARBA00022598"/>
    </source>
</evidence>
<dbReference type="GO" id="GO:0005525">
    <property type="term" value="F:GTP binding"/>
    <property type="evidence" value="ECO:0007669"/>
    <property type="project" value="UniProtKB-UniRule"/>
</dbReference>